<dbReference type="SUPFAM" id="SSF51735">
    <property type="entry name" value="NAD(P)-binding Rossmann-fold domains"/>
    <property type="match status" value="1"/>
</dbReference>
<dbReference type="Proteomes" id="UP001598130">
    <property type="component" value="Unassembled WGS sequence"/>
</dbReference>
<dbReference type="PANTHER" id="PTHR45458:SF2">
    <property type="entry name" value="OXIDOREDUCTASE, SHORT CHAIN DEHYDROGENASE_REDUCTASE FAMILY SUPERFAMILY (AFU_ORTHOLOGUE AFUA_3G13450)"/>
    <property type="match status" value="1"/>
</dbReference>
<comment type="caution">
    <text evidence="1">The sequence shown here is derived from an EMBL/GenBank/DDBJ whole genome shotgun (WGS) entry which is preliminary data.</text>
</comment>
<dbReference type="InterPro" id="IPR002347">
    <property type="entry name" value="SDR_fam"/>
</dbReference>
<dbReference type="PRINTS" id="PR00081">
    <property type="entry name" value="GDHRDH"/>
</dbReference>
<evidence type="ECO:0000313" key="1">
    <source>
        <dbReference type="EMBL" id="MFD3266594.1"/>
    </source>
</evidence>
<dbReference type="Pfam" id="PF00106">
    <property type="entry name" value="adh_short"/>
    <property type="match status" value="1"/>
</dbReference>
<reference evidence="1 2" key="1">
    <citation type="submission" date="2022-09" db="EMBL/GenBank/DDBJ databases">
        <title>New species of Phenylobacterium.</title>
        <authorList>
            <person name="Mieszkin S."/>
        </authorList>
    </citation>
    <scope>NUCLEOTIDE SEQUENCE [LARGE SCALE GENOMIC DNA]</scope>
    <source>
        <strain evidence="1 2">HK31-G</strain>
    </source>
</reference>
<dbReference type="InterPro" id="IPR052184">
    <property type="entry name" value="SDR_enzymes"/>
</dbReference>
<accession>A0ABW6CUJ6</accession>
<dbReference type="InterPro" id="IPR036291">
    <property type="entry name" value="NAD(P)-bd_dom_sf"/>
</dbReference>
<protein>
    <submittedName>
        <fullName evidence="1">SDR family oxidoreductase</fullName>
    </submittedName>
</protein>
<organism evidence="1 2">
    <name type="scientific">Phenylobacterium ferrooxidans</name>
    <dbReference type="NCBI Taxonomy" id="2982689"/>
    <lineage>
        <taxon>Bacteria</taxon>
        <taxon>Pseudomonadati</taxon>
        <taxon>Pseudomonadota</taxon>
        <taxon>Alphaproteobacteria</taxon>
        <taxon>Caulobacterales</taxon>
        <taxon>Caulobacteraceae</taxon>
        <taxon>Phenylobacterium</taxon>
    </lineage>
</organism>
<dbReference type="CDD" id="cd05325">
    <property type="entry name" value="carb_red_sniffer_like_SDR_c"/>
    <property type="match status" value="1"/>
</dbReference>
<keyword evidence="2" id="KW-1185">Reference proteome</keyword>
<gene>
    <name evidence="1" type="ORF">OCL97_21860</name>
</gene>
<sequence length="231" mass="24840">MERPVPRTVVIIGASRGIGREMCRLYAERGDRVIAGVRALPAVIGASAMSSLIQYRVVDVGSPLSVGAFQDALAGTPVDILINSAGVLGGDRQNLDDMDYEAWRHAFDINTIAPFLVTTALLDNLRAADEAKVITLTSQMGSLNQRSTGSYAYRSSKAAANKVMQVMALELEAEGIVVCPVHPGWVKTDMGGPQADITVEESASGLVTLIDRLTLAQTGRFWTWEGVEHPW</sequence>
<dbReference type="EMBL" id="JAOTJD010000069">
    <property type="protein sequence ID" value="MFD3266594.1"/>
    <property type="molecule type" value="Genomic_DNA"/>
</dbReference>
<dbReference type="RefSeq" id="WP_377371827.1">
    <property type="nucleotide sequence ID" value="NZ_JAOTJD010000069.1"/>
</dbReference>
<dbReference type="Gene3D" id="3.40.50.720">
    <property type="entry name" value="NAD(P)-binding Rossmann-like Domain"/>
    <property type="match status" value="1"/>
</dbReference>
<proteinExistence type="predicted"/>
<evidence type="ECO:0000313" key="2">
    <source>
        <dbReference type="Proteomes" id="UP001598130"/>
    </source>
</evidence>
<dbReference type="PANTHER" id="PTHR45458">
    <property type="entry name" value="SHORT-CHAIN DEHYDROGENASE/REDUCTASE SDR"/>
    <property type="match status" value="1"/>
</dbReference>
<name>A0ABW6CUJ6_9CAUL</name>